<dbReference type="PRINTS" id="PR00463">
    <property type="entry name" value="EP450I"/>
</dbReference>
<evidence type="ECO:0000256" key="3">
    <source>
        <dbReference type="ARBA" id="ARBA00022448"/>
    </source>
</evidence>
<keyword evidence="4 14" id="KW-0349">Heme</keyword>
<comment type="cofactor">
    <cofactor evidence="1 14 15">
        <name>heme</name>
        <dbReference type="ChEBI" id="CHEBI:30413"/>
    </cofactor>
</comment>
<dbReference type="EC" id="1.14.14.1" evidence="14"/>
<evidence type="ECO:0000256" key="9">
    <source>
        <dbReference type="ARBA" id="ARBA00022857"/>
    </source>
</evidence>
<dbReference type="InterPro" id="IPR001433">
    <property type="entry name" value="OxRdtase_FAD/NAD-bd"/>
</dbReference>
<dbReference type="InterPro" id="IPR001128">
    <property type="entry name" value="Cyt_P450"/>
</dbReference>
<keyword evidence="13 14" id="KW-0503">Monooxygenase</keyword>
<dbReference type="InterPro" id="IPR039261">
    <property type="entry name" value="FNR_nucleotide-bd"/>
</dbReference>
<dbReference type="InterPro" id="IPR023173">
    <property type="entry name" value="NADPH_Cyt_P450_Rdtase_alpha"/>
</dbReference>
<dbReference type="InterPro" id="IPR008254">
    <property type="entry name" value="Flavodoxin/NO_synth"/>
</dbReference>
<evidence type="ECO:0000256" key="12">
    <source>
        <dbReference type="ARBA" id="ARBA00023004"/>
    </source>
</evidence>
<organism evidence="19 20">
    <name type="scientific">Elasticomyces elasticus</name>
    <dbReference type="NCBI Taxonomy" id="574655"/>
    <lineage>
        <taxon>Eukaryota</taxon>
        <taxon>Fungi</taxon>
        <taxon>Dikarya</taxon>
        <taxon>Ascomycota</taxon>
        <taxon>Pezizomycotina</taxon>
        <taxon>Dothideomycetes</taxon>
        <taxon>Dothideomycetidae</taxon>
        <taxon>Mycosphaerellales</taxon>
        <taxon>Teratosphaeriaceae</taxon>
        <taxon>Elasticomyces</taxon>
    </lineage>
</organism>
<dbReference type="EC" id="1.6.2.4" evidence="14"/>
<dbReference type="PANTHER" id="PTHR19384">
    <property type="entry name" value="NITRIC OXIDE SYNTHASE-RELATED"/>
    <property type="match status" value="1"/>
</dbReference>
<dbReference type="GO" id="GO:0050660">
    <property type="term" value="F:flavin adenine dinucleotide binding"/>
    <property type="evidence" value="ECO:0007669"/>
    <property type="project" value="TreeGrafter"/>
</dbReference>
<evidence type="ECO:0000259" key="18">
    <source>
        <dbReference type="PROSITE" id="PS51384"/>
    </source>
</evidence>
<keyword evidence="12 14" id="KW-0408">Iron</keyword>
<dbReference type="GO" id="GO:0020037">
    <property type="term" value="F:heme binding"/>
    <property type="evidence" value="ECO:0007669"/>
    <property type="project" value="UniProtKB-UniRule"/>
</dbReference>
<dbReference type="CDD" id="cd06206">
    <property type="entry name" value="bifunctional_CYPOR"/>
    <property type="match status" value="1"/>
</dbReference>
<comment type="catalytic activity">
    <reaction evidence="14">
        <text>2 oxidized [cytochrome P450] + NADPH = 2 reduced [cytochrome P450] + NADP(+) + H(+)</text>
        <dbReference type="Rhea" id="RHEA:24040"/>
        <dbReference type="Rhea" id="RHEA-COMP:14627"/>
        <dbReference type="Rhea" id="RHEA-COMP:14628"/>
        <dbReference type="ChEBI" id="CHEBI:15378"/>
        <dbReference type="ChEBI" id="CHEBI:55376"/>
        <dbReference type="ChEBI" id="CHEBI:57783"/>
        <dbReference type="ChEBI" id="CHEBI:58349"/>
        <dbReference type="ChEBI" id="CHEBI:60344"/>
        <dbReference type="EC" id="1.6.2.4"/>
    </reaction>
</comment>
<dbReference type="Pfam" id="PF00175">
    <property type="entry name" value="NAD_binding_1"/>
    <property type="match status" value="1"/>
</dbReference>
<feature type="region of interest" description="Disordered" evidence="16">
    <location>
        <begin position="78"/>
        <end position="101"/>
    </location>
</feature>
<gene>
    <name evidence="19" type="ORF">LTR97_008835</name>
</gene>
<evidence type="ECO:0000256" key="15">
    <source>
        <dbReference type="PIRSR" id="PIRSR000209-1"/>
    </source>
</evidence>
<dbReference type="GO" id="GO:0010181">
    <property type="term" value="F:FMN binding"/>
    <property type="evidence" value="ECO:0007669"/>
    <property type="project" value="UniProtKB-UniRule"/>
</dbReference>
<dbReference type="FunFam" id="1.10.630.10:FF:000040">
    <property type="entry name" value="Bifunctional cytochrome P450/NADPH--P450 reductase"/>
    <property type="match status" value="1"/>
</dbReference>
<dbReference type="Proteomes" id="UP001310594">
    <property type="component" value="Unassembled WGS sequence"/>
</dbReference>
<evidence type="ECO:0000256" key="10">
    <source>
        <dbReference type="ARBA" id="ARBA00022982"/>
    </source>
</evidence>
<dbReference type="InterPro" id="IPR029039">
    <property type="entry name" value="Flavoprotein-like_sf"/>
</dbReference>
<dbReference type="GO" id="GO:0005829">
    <property type="term" value="C:cytosol"/>
    <property type="evidence" value="ECO:0007669"/>
    <property type="project" value="TreeGrafter"/>
</dbReference>
<accession>A0AAN8A1J1</accession>
<dbReference type="Gene3D" id="1.10.630.10">
    <property type="entry name" value="Cytochrome P450"/>
    <property type="match status" value="1"/>
</dbReference>
<evidence type="ECO:0000256" key="11">
    <source>
        <dbReference type="ARBA" id="ARBA00023002"/>
    </source>
</evidence>
<comment type="similarity">
    <text evidence="2 14">In the N-terminal section; belongs to the cytochrome P450 family.</text>
</comment>
<protein>
    <recommendedName>
        <fullName evidence="14">Bifunctional cytochrome P450/NADPH--P450 reductase</fullName>
    </recommendedName>
    <domain>
        <recommendedName>
            <fullName evidence="14">Cytochrome P450</fullName>
            <ecNumber evidence="14">1.14.14.1</ecNumber>
        </recommendedName>
    </domain>
    <domain>
        <recommendedName>
            <fullName evidence="14">NADPH--cytochrome P450 reductase</fullName>
            <ecNumber evidence="14">1.6.2.4</ecNumber>
        </recommendedName>
    </domain>
</protein>
<keyword evidence="11 14" id="KW-0560">Oxidoreductase</keyword>
<dbReference type="SUPFAM" id="SSF63380">
    <property type="entry name" value="Riboflavin synthase domain-like"/>
    <property type="match status" value="1"/>
</dbReference>
<keyword evidence="7 14" id="KW-0479">Metal-binding</keyword>
<keyword evidence="3 14" id="KW-0813">Transport</keyword>
<keyword evidence="6 14" id="KW-0288">FMN</keyword>
<keyword evidence="10 14" id="KW-0249">Electron transport</keyword>
<dbReference type="GO" id="GO:0003958">
    <property type="term" value="F:NADPH-hemoprotein reductase activity"/>
    <property type="evidence" value="ECO:0007669"/>
    <property type="project" value="UniProtKB-UniRule"/>
</dbReference>
<dbReference type="InterPro" id="IPR036396">
    <property type="entry name" value="Cyt_P450_sf"/>
</dbReference>
<dbReference type="CDD" id="cd11068">
    <property type="entry name" value="CYP120A1"/>
    <property type="match status" value="1"/>
</dbReference>
<dbReference type="PANTHER" id="PTHR19384:SF127">
    <property type="entry name" value="BIFUNCTIONAL CYTOCHROME P450_NADPH--P450 REDUCTASE"/>
    <property type="match status" value="1"/>
</dbReference>
<dbReference type="PROSITE" id="PS50902">
    <property type="entry name" value="FLAVODOXIN_LIKE"/>
    <property type="match status" value="1"/>
</dbReference>
<dbReference type="SUPFAM" id="SSF48264">
    <property type="entry name" value="Cytochrome P450"/>
    <property type="match status" value="1"/>
</dbReference>
<dbReference type="PROSITE" id="PS51384">
    <property type="entry name" value="FAD_FR"/>
    <property type="match status" value="1"/>
</dbReference>
<dbReference type="GO" id="GO:0070330">
    <property type="term" value="F:aromatase activity"/>
    <property type="evidence" value="ECO:0007669"/>
    <property type="project" value="UniProtKB-UniRule"/>
</dbReference>
<dbReference type="Pfam" id="PF00667">
    <property type="entry name" value="FAD_binding_1"/>
    <property type="match status" value="1"/>
</dbReference>
<feature type="binding site" description="axial binding residue" evidence="15">
    <location>
        <position position="420"/>
    </location>
    <ligand>
        <name>heme</name>
        <dbReference type="ChEBI" id="CHEBI:30413"/>
    </ligand>
    <ligandPart>
        <name>Fe</name>
        <dbReference type="ChEBI" id="CHEBI:18248"/>
    </ligandPart>
</feature>
<comment type="cofactor">
    <cofactor evidence="14">
        <name>FAD</name>
        <dbReference type="ChEBI" id="CHEBI:57692"/>
    </cofactor>
    <cofactor evidence="14">
        <name>FMN</name>
        <dbReference type="ChEBI" id="CHEBI:58210"/>
    </cofactor>
</comment>
<dbReference type="InterPro" id="IPR017927">
    <property type="entry name" value="FAD-bd_FR_type"/>
</dbReference>
<dbReference type="InterPro" id="IPR002401">
    <property type="entry name" value="Cyt_P450_E_grp-I"/>
</dbReference>
<dbReference type="InterPro" id="IPR003097">
    <property type="entry name" value="CysJ-like_FAD-binding"/>
</dbReference>
<dbReference type="SUPFAM" id="SSF52218">
    <property type="entry name" value="Flavoproteins"/>
    <property type="match status" value="1"/>
</dbReference>
<comment type="catalytic activity">
    <reaction evidence="14">
        <text>an organic molecule + reduced [NADPH--hemoprotein reductase] + O2 = an alcohol + oxidized [NADPH--hemoprotein reductase] + H2O + H(+)</text>
        <dbReference type="Rhea" id="RHEA:17149"/>
        <dbReference type="Rhea" id="RHEA-COMP:11964"/>
        <dbReference type="Rhea" id="RHEA-COMP:11965"/>
        <dbReference type="ChEBI" id="CHEBI:15377"/>
        <dbReference type="ChEBI" id="CHEBI:15378"/>
        <dbReference type="ChEBI" id="CHEBI:15379"/>
        <dbReference type="ChEBI" id="CHEBI:30879"/>
        <dbReference type="ChEBI" id="CHEBI:57618"/>
        <dbReference type="ChEBI" id="CHEBI:58210"/>
        <dbReference type="ChEBI" id="CHEBI:142491"/>
        <dbReference type="EC" id="1.14.14.1"/>
    </reaction>
</comment>
<dbReference type="SUPFAM" id="SSF52343">
    <property type="entry name" value="Ferredoxin reductase-like, C-terminal NADP-linked domain"/>
    <property type="match status" value="1"/>
</dbReference>
<keyword evidence="9 14" id="KW-0521">NADP</keyword>
<evidence type="ECO:0000256" key="7">
    <source>
        <dbReference type="ARBA" id="ARBA00022723"/>
    </source>
</evidence>
<dbReference type="InterPro" id="IPR023206">
    <property type="entry name" value="Bifunctional_P450_P450_red"/>
</dbReference>
<evidence type="ECO:0000256" key="14">
    <source>
        <dbReference type="PIRNR" id="PIRNR000209"/>
    </source>
</evidence>
<dbReference type="GO" id="GO:0005506">
    <property type="term" value="F:iron ion binding"/>
    <property type="evidence" value="ECO:0007669"/>
    <property type="project" value="UniProtKB-UniRule"/>
</dbReference>
<evidence type="ECO:0000256" key="1">
    <source>
        <dbReference type="ARBA" id="ARBA00001971"/>
    </source>
</evidence>
<evidence type="ECO:0000256" key="2">
    <source>
        <dbReference type="ARBA" id="ARBA00010018"/>
    </source>
</evidence>
<dbReference type="InterPro" id="IPR017938">
    <property type="entry name" value="Riboflavin_synthase-like_b-brl"/>
</dbReference>
<keyword evidence="5 14" id="KW-0285">Flavoprotein</keyword>
<evidence type="ECO:0000256" key="16">
    <source>
        <dbReference type="SAM" id="MobiDB-lite"/>
    </source>
</evidence>
<dbReference type="Pfam" id="PF00258">
    <property type="entry name" value="Flavodoxin_1"/>
    <property type="match status" value="1"/>
</dbReference>
<keyword evidence="8 14" id="KW-0274">FAD</keyword>
<evidence type="ECO:0000259" key="17">
    <source>
        <dbReference type="PROSITE" id="PS50902"/>
    </source>
</evidence>
<evidence type="ECO:0000313" key="20">
    <source>
        <dbReference type="Proteomes" id="UP001310594"/>
    </source>
</evidence>
<evidence type="ECO:0000256" key="6">
    <source>
        <dbReference type="ARBA" id="ARBA00022643"/>
    </source>
</evidence>
<dbReference type="PROSITE" id="PS00086">
    <property type="entry name" value="CYTOCHROME_P450"/>
    <property type="match status" value="1"/>
</dbReference>
<dbReference type="EMBL" id="JAVRQU010000014">
    <property type="protein sequence ID" value="KAK5695329.1"/>
    <property type="molecule type" value="Genomic_DNA"/>
</dbReference>
<evidence type="ECO:0000313" key="19">
    <source>
        <dbReference type="EMBL" id="KAK5695329.1"/>
    </source>
</evidence>
<dbReference type="PIRSF" id="PIRSF000209">
    <property type="entry name" value="Bifunctional_P450_P450R"/>
    <property type="match status" value="1"/>
</dbReference>
<dbReference type="Gene3D" id="3.40.50.360">
    <property type="match status" value="1"/>
</dbReference>
<evidence type="ECO:0000256" key="8">
    <source>
        <dbReference type="ARBA" id="ARBA00022827"/>
    </source>
</evidence>
<dbReference type="Gene3D" id="1.20.990.10">
    <property type="entry name" value="NADPH-cytochrome p450 Reductase, Chain A, domain 3"/>
    <property type="match status" value="1"/>
</dbReference>
<feature type="domain" description="Flavodoxin-like" evidence="17">
    <location>
        <begin position="512"/>
        <end position="653"/>
    </location>
</feature>
<dbReference type="Pfam" id="PF00067">
    <property type="entry name" value="p450"/>
    <property type="match status" value="1"/>
</dbReference>
<dbReference type="Gene3D" id="2.40.30.10">
    <property type="entry name" value="Translation factors"/>
    <property type="match status" value="1"/>
</dbReference>
<sequence>MASARDNIPSPRGLPFVGNVLTIQDEVPIHGVERLTDLYGPIVKFNIFGKEKICIASVELLEELCDEKRFWKTPSDALSSLSSEKSDAERPRPGLFTAPSEDHEDWQQAHRTLMPAFGPLSIQQMFDEMHDLGSQLVLKWARLGPSFRIPVTADFTRLTLDTIGLCAMDYRFNSFYKDEMDPFVEAMNSTLTAASDRLKIGSMLKKMMPWDRSNNQVQIDREYMDKISLELIKHRRENPSDKRDLLNAMVNGVDPITKTKMDDRLAASNMVTFLIAGHETTSGLLSFAFLNLLKNPDAYFKAQQEIDRVVGRNKMKAEHLKQLKYIDAVLRETLRLTPTVPAFVRSIRKDNPNDVEELAGGKYAVNRDDSVLCLISKCHRDPKVYGEDADAFRPERMLEENFKKLPSGAWKPFGTGVRACIGRAFAWQESLMAVGLLLQNFNFRLDDPSYEMKIKQTLTLKPDNFFMRATLREGITAISLQTLLSSDEEKVGSALAAKGRTDSGLMQGLKPMVILYGGNTGTCMSLAQKMSIDARRYGYQAEVLDMDSAVGHLPNDQPVVVITASYEGLPPDNAAQFVAWLESCKGSTNAEGVQYAVFGCGHSDWATTYQRIPTLVDDLLQDQGGKRLVERGFSNAADGSMGNDFDNWLDTVFWPAVASPASENHHINSTLELEMSTQNRSSYLRQDVQLGSVVGARCLTANGEPKKRHLEVKLPEGMSYVAGDYLAVLPLNPTETLTRVQRHFRLSQDATFNIKAGAPTFLPTGQNLGVADVLRGFVELGTPATTKDIAACVTACADSKQKTALQSLVTTTQQAISLLDLLERNPAIDMTFGTFLYMLPPLKPRHYSISSSPLANPSTCSITYGIIDEAARSGVGRHIGVAGKYLSDMKPGDEISVSVRSTNKFFHLPNDPGETPIIMMGAGTGLAPFRGFVEERAVLIKAGRKLAPALMFMGCRSASADRLYGAELDAWAEAGAVDVRYSFSREPDASEGCKYIQDRMLKDKEDVRELWRAGAKVFTCGSPAVAEGIGAAALQILKEARAEQGEVVTDAEAAEWFRKLRNERFVVDVFA</sequence>
<feature type="domain" description="FAD-binding FR-type" evidence="18">
    <location>
        <begin position="686"/>
        <end position="909"/>
    </location>
</feature>
<evidence type="ECO:0000256" key="4">
    <source>
        <dbReference type="ARBA" id="ARBA00022617"/>
    </source>
</evidence>
<dbReference type="Gene3D" id="3.40.50.80">
    <property type="entry name" value="Nucleotide-binding domain of ferredoxin-NADP reductase (FNR) module"/>
    <property type="match status" value="1"/>
</dbReference>
<dbReference type="InterPro" id="IPR017972">
    <property type="entry name" value="Cyt_P450_CS"/>
</dbReference>
<evidence type="ECO:0000256" key="5">
    <source>
        <dbReference type="ARBA" id="ARBA00022630"/>
    </source>
</evidence>
<dbReference type="AlphaFoldDB" id="A0AAN8A1J1"/>
<reference evidence="19" key="1">
    <citation type="submission" date="2023-08" db="EMBL/GenBank/DDBJ databases">
        <title>Black Yeasts Isolated from many extreme environments.</title>
        <authorList>
            <person name="Coleine C."/>
            <person name="Stajich J.E."/>
            <person name="Selbmann L."/>
        </authorList>
    </citation>
    <scope>NUCLEOTIDE SEQUENCE</scope>
    <source>
        <strain evidence="19">CCFEE 5810</strain>
    </source>
</reference>
<comment type="caution">
    <text evidence="19">The sequence shown here is derived from an EMBL/GenBank/DDBJ whole genome shotgun (WGS) entry which is preliminary data.</text>
</comment>
<dbReference type="PRINTS" id="PR00385">
    <property type="entry name" value="P450"/>
</dbReference>
<name>A0AAN8A1J1_9PEZI</name>
<evidence type="ECO:0000256" key="13">
    <source>
        <dbReference type="ARBA" id="ARBA00023033"/>
    </source>
</evidence>
<proteinExistence type="inferred from homology"/>